<dbReference type="PANTHER" id="PTHR11474:SF126">
    <property type="entry name" value="TYROSINASE-LIKE PROTEIN TYR-1-RELATED"/>
    <property type="match status" value="1"/>
</dbReference>
<dbReference type="PROSITE" id="PS00498">
    <property type="entry name" value="TYROSINASE_2"/>
    <property type="match status" value="1"/>
</dbReference>
<feature type="domain" description="Tyrosinase copper-binding" evidence="3">
    <location>
        <begin position="341"/>
        <end position="358"/>
    </location>
</feature>
<reference evidence="5" key="2">
    <citation type="submission" date="2023-04" db="EMBL/GenBank/DDBJ databases">
        <authorList>
            <person name="Bu L."/>
            <person name="Lu L."/>
            <person name="Laidemitt M.R."/>
            <person name="Zhang S.M."/>
            <person name="Mutuku M."/>
            <person name="Mkoji G."/>
            <person name="Steinauer M."/>
            <person name="Loker E.S."/>
        </authorList>
    </citation>
    <scope>NUCLEOTIDE SEQUENCE</scope>
    <source>
        <strain evidence="5">KasaAsao</strain>
        <tissue evidence="5">Whole Snail</tissue>
    </source>
</reference>
<keyword evidence="1" id="KW-0479">Metal-binding</keyword>
<evidence type="ECO:0000313" key="5">
    <source>
        <dbReference type="EMBL" id="KAK0042159.1"/>
    </source>
</evidence>
<dbReference type="InterPro" id="IPR002227">
    <property type="entry name" value="Tyrosinase_Cu-bd"/>
</dbReference>
<evidence type="ECO:0000259" key="3">
    <source>
        <dbReference type="PROSITE" id="PS00497"/>
    </source>
</evidence>
<dbReference type="PANTHER" id="PTHR11474">
    <property type="entry name" value="TYROSINASE FAMILY MEMBER"/>
    <property type="match status" value="1"/>
</dbReference>
<comment type="caution">
    <text evidence="5">The sequence shown here is derived from an EMBL/GenBank/DDBJ whole genome shotgun (WGS) entry which is preliminary data.</text>
</comment>
<dbReference type="EMBL" id="JASAOG010000249">
    <property type="protein sequence ID" value="KAK0042159.1"/>
    <property type="molecule type" value="Genomic_DNA"/>
</dbReference>
<accession>A0AAD8AV10</accession>
<proteinExistence type="predicted"/>
<evidence type="ECO:0000313" key="6">
    <source>
        <dbReference type="Proteomes" id="UP001233172"/>
    </source>
</evidence>
<dbReference type="Proteomes" id="UP001233172">
    <property type="component" value="Unassembled WGS sequence"/>
</dbReference>
<keyword evidence="6" id="KW-1185">Reference proteome</keyword>
<dbReference type="GO" id="GO:0016491">
    <property type="term" value="F:oxidoreductase activity"/>
    <property type="evidence" value="ECO:0007669"/>
    <property type="project" value="InterPro"/>
</dbReference>
<reference evidence="5" key="1">
    <citation type="journal article" date="2023" name="PLoS Negl. Trop. Dis.">
        <title>A genome sequence for Biomphalaria pfeifferi, the major vector snail for the human-infecting parasite Schistosoma mansoni.</title>
        <authorList>
            <person name="Bu L."/>
            <person name="Lu L."/>
            <person name="Laidemitt M.R."/>
            <person name="Zhang S.M."/>
            <person name="Mutuku M."/>
            <person name="Mkoji G."/>
            <person name="Steinauer M."/>
            <person name="Loker E.S."/>
        </authorList>
    </citation>
    <scope>NUCLEOTIDE SEQUENCE</scope>
    <source>
        <strain evidence="5">KasaAsao</strain>
    </source>
</reference>
<sequence>IISDRMGDPKTYSRCKKDTPTGQVFLYSQGLNYIGRYKESAIVDQRLSVSISVGFVGVRKPTEGLKGLTKALIRAHDSCGRVCRVACRNGSTGAFRPCTGVVCISNEKPLMYGNDYDEATTNVFGYKSIREYPRFMTENVFISFFCDYPKNYPFAKNVTTISHAEKILRNRSFTNQLSSESEPFTKKTMYVLLLTLTLAVLHVSNARISELPAPEPLQECYQKVESENVDSYIGSLYNWHCEHMMSGNLSSENTETSDPQAAEYIKQLYEKSLTIEAAPARRKRQSTLPRCVRKEYRMLTLEERTKYHNAINTLKRDTTVRPNKYDVIAAYHTGVNNARAHGGPGFLGWHRIYLMIYETALREVDPTVCVPYWDSTLESQLTNPSLSSIWTPEFLGTTQGAVVAGPFANWVLPNRSPLIRNVGIDGEPVTTADVTNILSRSRYEEIVTSPTVPARYDIELQHGSVHVYISGAMNRLDTAAFDPVFFMHHSFIDYIFERFRAKMTGDPTAYPTVPTNTRHVSTATTGLPGGSRQIDGYAASLANRVTYEPVPTCSAAAPSCGDRFLVCQTSTGRCLPTTRTTRARRNVDNPNTLDTCENPTFGQAIQNDYCCSKTCDTNQWAMIPVRVVSVRPPKFQNYSSYPVTSGQLNRERDIYFPNSNSRINKYIGGRLANPKTYERCTQDSPAGQVFIYSNGINYSGYYKEYVIADHRQAVSVSIGFVGMKKPSPGEGVTKALLRAHDSCGRVCRVLCKDPASKQFKACSGAVALSDQKPQMYGASYDDAVMDLFDYASDGDCPRYNTDDFYITFFCDYHNKFPYSRQRSYN</sequence>
<dbReference type="GO" id="GO:0046872">
    <property type="term" value="F:metal ion binding"/>
    <property type="evidence" value="ECO:0007669"/>
    <property type="project" value="UniProtKB-KW"/>
</dbReference>
<evidence type="ECO:0000256" key="2">
    <source>
        <dbReference type="ARBA" id="ARBA00023008"/>
    </source>
</evidence>
<dbReference type="AlphaFoldDB" id="A0AAD8AV10"/>
<dbReference type="PRINTS" id="PR00092">
    <property type="entry name" value="TYROSINASE"/>
</dbReference>
<dbReference type="Pfam" id="PF00264">
    <property type="entry name" value="Tyrosinase"/>
    <property type="match status" value="1"/>
</dbReference>
<gene>
    <name evidence="5" type="ORF">Bpfe_028383</name>
</gene>
<name>A0AAD8AV10_BIOPF</name>
<feature type="non-terminal residue" evidence="5">
    <location>
        <position position="1"/>
    </location>
</feature>
<organism evidence="5 6">
    <name type="scientific">Biomphalaria pfeifferi</name>
    <name type="common">Bloodfluke planorb</name>
    <name type="synonym">Freshwater snail</name>
    <dbReference type="NCBI Taxonomy" id="112525"/>
    <lineage>
        <taxon>Eukaryota</taxon>
        <taxon>Metazoa</taxon>
        <taxon>Spiralia</taxon>
        <taxon>Lophotrochozoa</taxon>
        <taxon>Mollusca</taxon>
        <taxon>Gastropoda</taxon>
        <taxon>Heterobranchia</taxon>
        <taxon>Euthyneura</taxon>
        <taxon>Panpulmonata</taxon>
        <taxon>Hygrophila</taxon>
        <taxon>Lymnaeoidea</taxon>
        <taxon>Planorbidae</taxon>
        <taxon>Biomphalaria</taxon>
    </lineage>
</organism>
<dbReference type="InterPro" id="IPR008922">
    <property type="entry name" value="Di-copper_centre_dom_sf"/>
</dbReference>
<dbReference type="Gene3D" id="1.10.1280.10">
    <property type="entry name" value="Di-copper center containing domain from catechol oxidase"/>
    <property type="match status" value="1"/>
</dbReference>
<dbReference type="PROSITE" id="PS00497">
    <property type="entry name" value="TYROSINASE_1"/>
    <property type="match status" value="1"/>
</dbReference>
<evidence type="ECO:0000259" key="4">
    <source>
        <dbReference type="PROSITE" id="PS00498"/>
    </source>
</evidence>
<feature type="domain" description="Tyrosinase copper-binding" evidence="4">
    <location>
        <begin position="482"/>
        <end position="493"/>
    </location>
</feature>
<dbReference type="SUPFAM" id="SSF48056">
    <property type="entry name" value="Di-copper centre-containing domain"/>
    <property type="match status" value="1"/>
</dbReference>
<keyword evidence="2" id="KW-0186">Copper</keyword>
<protein>
    <submittedName>
        <fullName evidence="5">Tyrosinase-like protein tyr-1</fullName>
    </submittedName>
</protein>
<dbReference type="InterPro" id="IPR050316">
    <property type="entry name" value="Tyrosinase/Hemocyanin"/>
</dbReference>
<evidence type="ECO:0000256" key="1">
    <source>
        <dbReference type="ARBA" id="ARBA00022723"/>
    </source>
</evidence>